<dbReference type="PANTHER" id="PTHR12358">
    <property type="entry name" value="SPHINGOSINE KINASE"/>
    <property type="match status" value="1"/>
</dbReference>
<dbReference type="InterPro" id="IPR016064">
    <property type="entry name" value="NAD/diacylglycerol_kinase_sf"/>
</dbReference>
<dbReference type="InterPro" id="IPR017438">
    <property type="entry name" value="ATP-NAD_kinase_N"/>
</dbReference>
<name>A0A7S9KML8_EPIFF</name>
<dbReference type="Pfam" id="PF00781">
    <property type="entry name" value="DAGK_cat"/>
    <property type="match status" value="1"/>
</dbReference>
<evidence type="ECO:0000313" key="3">
    <source>
        <dbReference type="EMBL" id="QPG94911.1"/>
    </source>
</evidence>
<keyword evidence="4" id="KW-1185">Reference proteome</keyword>
<protein>
    <recommendedName>
        <fullName evidence="2">DAGKc domain-containing protein</fullName>
    </recommendedName>
</protein>
<dbReference type="GO" id="GO:0001727">
    <property type="term" value="F:lipid kinase activity"/>
    <property type="evidence" value="ECO:0007669"/>
    <property type="project" value="TreeGrafter"/>
</dbReference>
<dbReference type="InterPro" id="IPR050187">
    <property type="entry name" value="Lipid_Phosphate_FormReg"/>
</dbReference>
<dbReference type="Gene3D" id="2.60.200.40">
    <property type="match status" value="1"/>
</dbReference>
<accession>A0A7S9KML8</accession>
<dbReference type="Gene3D" id="3.40.50.10330">
    <property type="entry name" value="Probable inorganic polyphosphate/atp-NAD kinase, domain 1"/>
    <property type="match status" value="1"/>
</dbReference>
<gene>
    <name evidence="3" type="ORF">C2857_007291</name>
</gene>
<organism evidence="3 4">
    <name type="scientific">Epichloe festucae (strain Fl1)</name>
    <dbReference type="NCBI Taxonomy" id="877507"/>
    <lineage>
        <taxon>Eukaryota</taxon>
        <taxon>Fungi</taxon>
        <taxon>Dikarya</taxon>
        <taxon>Ascomycota</taxon>
        <taxon>Pezizomycotina</taxon>
        <taxon>Sordariomycetes</taxon>
        <taxon>Hypocreomycetidae</taxon>
        <taxon>Hypocreales</taxon>
        <taxon>Clavicipitaceae</taxon>
        <taxon>Epichloe</taxon>
    </lineage>
</organism>
<dbReference type="PANTHER" id="PTHR12358:SF108">
    <property type="entry name" value="DAGKC DOMAIN-CONTAINING PROTEIN"/>
    <property type="match status" value="1"/>
</dbReference>
<dbReference type="SUPFAM" id="SSF111331">
    <property type="entry name" value="NAD kinase/diacylglycerol kinase-like"/>
    <property type="match status" value="1"/>
</dbReference>
<dbReference type="InterPro" id="IPR001206">
    <property type="entry name" value="Diacylglycerol_kinase_cat_dom"/>
</dbReference>
<feature type="region of interest" description="Disordered" evidence="1">
    <location>
        <begin position="1"/>
        <end position="27"/>
    </location>
</feature>
<dbReference type="OrthoDB" id="3853857at2759"/>
<feature type="domain" description="DAGKc" evidence="2">
    <location>
        <begin position="126"/>
        <end position="293"/>
    </location>
</feature>
<dbReference type="AlphaFoldDB" id="A0A7S9KML8"/>
<dbReference type="GO" id="GO:0016020">
    <property type="term" value="C:membrane"/>
    <property type="evidence" value="ECO:0007669"/>
    <property type="project" value="TreeGrafter"/>
</dbReference>
<dbReference type="EMBL" id="CP031385">
    <property type="protein sequence ID" value="QPG94911.1"/>
    <property type="molecule type" value="Genomic_DNA"/>
</dbReference>
<proteinExistence type="predicted"/>
<dbReference type="GO" id="GO:0005737">
    <property type="term" value="C:cytoplasm"/>
    <property type="evidence" value="ECO:0007669"/>
    <property type="project" value="TreeGrafter"/>
</dbReference>
<evidence type="ECO:0000313" key="4">
    <source>
        <dbReference type="Proteomes" id="UP000594364"/>
    </source>
</evidence>
<reference evidence="3 4" key="1">
    <citation type="journal article" date="2018" name="PLoS Genet.">
        <title>Repeat elements organise 3D genome structure and mediate transcription in the filamentous fungus Epichloe festucae.</title>
        <authorList>
            <person name="Winter D.J."/>
            <person name="Ganley A.R.D."/>
            <person name="Young C.A."/>
            <person name="Liachko I."/>
            <person name="Schardl C.L."/>
            <person name="Dupont P.Y."/>
            <person name="Berry D."/>
            <person name="Ram A."/>
            <person name="Scott B."/>
            <person name="Cox M.P."/>
        </authorList>
    </citation>
    <scope>NUCLEOTIDE SEQUENCE [LARGE SCALE GENOMIC DNA]</scope>
    <source>
        <strain evidence="3 4">Fl1</strain>
    </source>
</reference>
<dbReference type="GO" id="GO:0046512">
    <property type="term" value="P:sphingosine biosynthetic process"/>
    <property type="evidence" value="ECO:0007669"/>
    <property type="project" value="TreeGrafter"/>
</dbReference>
<evidence type="ECO:0000259" key="2">
    <source>
        <dbReference type="PROSITE" id="PS50146"/>
    </source>
</evidence>
<dbReference type="Proteomes" id="UP000594364">
    <property type="component" value="Chromosome 1"/>
</dbReference>
<dbReference type="PROSITE" id="PS50146">
    <property type="entry name" value="DAGK"/>
    <property type="match status" value="1"/>
</dbReference>
<sequence>MFVNSSDPPAPTPPESQDDALSAGPPGATLQVENVQLQDGNLTWTHANDDSSGQTTIDQVLFTIHPTRSATQADKYIICCLREDAADNPDNPAHPTSLLLLTTHAIPDELLNAPLLSHPPPHLQQTPHNEVDVVVSTKSGVGRARPFWQDVVRPLLQVVLQPGHTATGQQPWNTIITQDAQSVRRYAKSLHPSGPSKTIILISGDGGVVDLLNGRESNTDEEVAKAKAKAKVKAAKLPLLALLPLGTANALFHSLHKPVESRSPGPTLLVLSLRTLFTGTPARLPLFKASFTPGSHIVSHTSTADDGSNPETCLGPRKDTAVSHLYGAVVASYALHASIVCESDTPEYRVHGSKRFGMAAQQLLRESHPYRASVEVMTSSEPEYRRVGRDTHGYVLVSMVSNLEKTFTVSPGTRPLDGKLRLVQFGPVGEKKTVEVMMGAYDGGKHTLLEWEDGEKVRYEEVERVRVVTQEEDGRWRKFCVDGTIVHVERGGGMVVEAVEEAAFRVLVDERVLLHG</sequence>
<evidence type="ECO:0000256" key="1">
    <source>
        <dbReference type="SAM" id="MobiDB-lite"/>
    </source>
</evidence>